<dbReference type="InterPro" id="IPR036259">
    <property type="entry name" value="MFS_trans_sf"/>
</dbReference>
<evidence type="ECO:0000256" key="4">
    <source>
        <dbReference type="ARBA" id="ARBA00023136"/>
    </source>
</evidence>
<feature type="transmembrane region" description="Helical" evidence="6">
    <location>
        <begin position="142"/>
        <end position="161"/>
    </location>
</feature>
<feature type="transmembrane region" description="Helical" evidence="6">
    <location>
        <begin position="376"/>
        <end position="393"/>
    </location>
</feature>
<dbReference type="Proteomes" id="UP000002037">
    <property type="component" value="Unassembled WGS sequence"/>
</dbReference>
<feature type="transmembrane region" description="Helical" evidence="6">
    <location>
        <begin position="343"/>
        <end position="364"/>
    </location>
</feature>
<keyword evidence="3 6" id="KW-1133">Transmembrane helix</keyword>
<dbReference type="EMBL" id="GG692399">
    <property type="protein sequence ID" value="EER32381.1"/>
    <property type="molecule type" value="Genomic_DNA"/>
</dbReference>
<dbReference type="RefSeq" id="XP_002549755.1">
    <property type="nucleotide sequence ID" value="XM_002549709.1"/>
</dbReference>
<dbReference type="InterPro" id="IPR011701">
    <property type="entry name" value="MFS"/>
</dbReference>
<keyword evidence="8" id="KW-1185">Reference proteome</keyword>
<dbReference type="VEuPathDB" id="FungiDB:CTRG_04052"/>
<evidence type="ECO:0000256" key="3">
    <source>
        <dbReference type="ARBA" id="ARBA00022989"/>
    </source>
</evidence>
<evidence type="ECO:0000256" key="2">
    <source>
        <dbReference type="ARBA" id="ARBA00022692"/>
    </source>
</evidence>
<name>C5MCV1_CANTT</name>
<accession>C5MCV1</accession>
<feature type="transmembrane region" description="Helical" evidence="6">
    <location>
        <begin position="101"/>
        <end position="121"/>
    </location>
</feature>
<keyword evidence="4 6" id="KW-0472">Membrane</keyword>
<dbReference type="eggNOG" id="ENOG502RWDV">
    <property type="taxonomic scope" value="Eukaryota"/>
</dbReference>
<feature type="transmembrane region" description="Helical" evidence="6">
    <location>
        <begin position="72"/>
        <end position="89"/>
    </location>
</feature>
<evidence type="ECO:0000256" key="5">
    <source>
        <dbReference type="SAM" id="MobiDB-lite"/>
    </source>
</evidence>
<gene>
    <name evidence="7" type="ORF">CTRG_04052</name>
</gene>
<dbReference type="SUPFAM" id="SSF103473">
    <property type="entry name" value="MFS general substrate transporter"/>
    <property type="match status" value="1"/>
</dbReference>
<evidence type="ECO:0000256" key="1">
    <source>
        <dbReference type="ARBA" id="ARBA00004141"/>
    </source>
</evidence>
<feature type="transmembrane region" description="Helical" evidence="6">
    <location>
        <begin position="48"/>
        <end position="67"/>
    </location>
</feature>
<comment type="subcellular location">
    <subcellularLocation>
        <location evidence="1">Membrane</location>
        <topology evidence="1">Multi-pass membrane protein</topology>
    </subcellularLocation>
</comment>
<dbReference type="PANTHER" id="PTHR21576:SF158">
    <property type="entry name" value="RIBOSOMAL RNA-PROCESSING PROTEIN 12-LIKE CONSERVED DOMAIN-CONTAINING PROTEIN"/>
    <property type="match status" value="1"/>
</dbReference>
<dbReference type="GeneID" id="8297030"/>
<sequence length="473" mass="51641">MSRNLKRVILLLSCTFAGLICGTLYLYSSYSPQFSQRLGYTASQSSQISIWGSIGMGVGAPISGILIDRKGYTLVSIIGFILLTSGYYIMKKQFDTEWANLSVSCACLLVIGLGSSTINSVSLKCCAVSFPSIRGVATSLPLALFGLSALFYSVIASVFFPNDTSSFFGFIMISIVLIFIACFPSIYLADCEHQSKGSTNNTPVSAQPQLPSTPKAHVKSPRTTTSEINIFTSFRFYQLFVITGMLAALGQMYIYSVGYIVKALIIKESGTSSSLSILIQQDQQFQVGILSIANFLGRIAAGVLGDIVSQSFNKPRSLLLFIPAFGMTICQIISYNIDDCTELPLVSFMIGFFYGFIFCIMPIITGDIFGMNDFSFNWGIISMSPILPSYYFIKLFGKFYDGNSTLDETNGSLVCTIGNLCYNYIFKLTLVVSISATIIVLIFNSGDSIFRRKKAITSLPLASPTNLFNEKAS</sequence>
<dbReference type="AlphaFoldDB" id="C5MCV1"/>
<dbReference type="GO" id="GO:0000329">
    <property type="term" value="C:fungal-type vacuole membrane"/>
    <property type="evidence" value="ECO:0007669"/>
    <property type="project" value="TreeGrafter"/>
</dbReference>
<dbReference type="Gene3D" id="1.20.1250.20">
    <property type="entry name" value="MFS general substrate transporter like domains"/>
    <property type="match status" value="1"/>
</dbReference>
<dbReference type="GO" id="GO:0022857">
    <property type="term" value="F:transmembrane transporter activity"/>
    <property type="evidence" value="ECO:0007669"/>
    <property type="project" value="InterPro"/>
</dbReference>
<dbReference type="Pfam" id="PF07690">
    <property type="entry name" value="MFS_1"/>
    <property type="match status" value="1"/>
</dbReference>
<evidence type="ECO:0008006" key="9">
    <source>
        <dbReference type="Google" id="ProtNLM"/>
    </source>
</evidence>
<evidence type="ECO:0000313" key="7">
    <source>
        <dbReference type="EMBL" id="EER32381.1"/>
    </source>
</evidence>
<feature type="compositionally biased region" description="Polar residues" evidence="5">
    <location>
        <begin position="199"/>
        <end position="212"/>
    </location>
</feature>
<feature type="transmembrane region" description="Helical" evidence="6">
    <location>
        <begin position="7"/>
        <end position="28"/>
    </location>
</feature>
<feature type="transmembrane region" description="Helical" evidence="6">
    <location>
        <begin position="285"/>
        <end position="305"/>
    </location>
</feature>
<feature type="transmembrane region" description="Helical" evidence="6">
    <location>
        <begin position="317"/>
        <end position="337"/>
    </location>
</feature>
<feature type="transmembrane region" description="Helical" evidence="6">
    <location>
        <begin position="424"/>
        <end position="444"/>
    </location>
</feature>
<protein>
    <recommendedName>
        <fullName evidence="9">Nodulin-like domain-containing protein</fullName>
    </recommendedName>
</protein>
<feature type="transmembrane region" description="Helical" evidence="6">
    <location>
        <begin position="239"/>
        <end position="265"/>
    </location>
</feature>
<dbReference type="KEGG" id="ctp:CTRG_04052"/>
<dbReference type="HOGENOM" id="CLU_012596_0_1_1"/>
<dbReference type="PANTHER" id="PTHR21576">
    <property type="entry name" value="UNCHARACTERIZED NODULIN-LIKE PROTEIN"/>
    <property type="match status" value="1"/>
</dbReference>
<organism evidence="7 8">
    <name type="scientific">Candida tropicalis (strain ATCC MYA-3404 / T1)</name>
    <name type="common">Yeast</name>
    <dbReference type="NCBI Taxonomy" id="294747"/>
    <lineage>
        <taxon>Eukaryota</taxon>
        <taxon>Fungi</taxon>
        <taxon>Dikarya</taxon>
        <taxon>Ascomycota</taxon>
        <taxon>Saccharomycotina</taxon>
        <taxon>Pichiomycetes</taxon>
        <taxon>Debaryomycetaceae</taxon>
        <taxon>Candida/Lodderomyces clade</taxon>
        <taxon>Candida</taxon>
    </lineage>
</organism>
<feature type="transmembrane region" description="Helical" evidence="6">
    <location>
        <begin position="167"/>
        <end position="189"/>
    </location>
</feature>
<dbReference type="STRING" id="294747.C5MCV1"/>
<keyword evidence="2 6" id="KW-0812">Transmembrane</keyword>
<dbReference type="OrthoDB" id="410267at2759"/>
<reference evidence="7 8" key="1">
    <citation type="journal article" date="2009" name="Nature">
        <title>Evolution of pathogenicity and sexual reproduction in eight Candida genomes.</title>
        <authorList>
            <person name="Butler G."/>
            <person name="Rasmussen M.D."/>
            <person name="Lin M.F."/>
            <person name="Santos M.A."/>
            <person name="Sakthikumar S."/>
            <person name="Munro C.A."/>
            <person name="Rheinbay E."/>
            <person name="Grabherr M."/>
            <person name="Forche A."/>
            <person name="Reedy J.L."/>
            <person name="Agrafioti I."/>
            <person name="Arnaud M.B."/>
            <person name="Bates S."/>
            <person name="Brown A.J."/>
            <person name="Brunke S."/>
            <person name="Costanzo M.C."/>
            <person name="Fitzpatrick D.A."/>
            <person name="de Groot P.W."/>
            <person name="Harris D."/>
            <person name="Hoyer L.L."/>
            <person name="Hube B."/>
            <person name="Klis F.M."/>
            <person name="Kodira C."/>
            <person name="Lennard N."/>
            <person name="Logue M.E."/>
            <person name="Martin R."/>
            <person name="Neiman A.M."/>
            <person name="Nikolaou E."/>
            <person name="Quail M.A."/>
            <person name="Quinn J."/>
            <person name="Santos M.C."/>
            <person name="Schmitzberger F.F."/>
            <person name="Sherlock G."/>
            <person name="Shah P."/>
            <person name="Silverstein K.A."/>
            <person name="Skrzypek M.S."/>
            <person name="Soll D."/>
            <person name="Staggs R."/>
            <person name="Stansfield I."/>
            <person name="Stumpf M.P."/>
            <person name="Sudbery P.E."/>
            <person name="Srikantha T."/>
            <person name="Zeng Q."/>
            <person name="Berman J."/>
            <person name="Berriman M."/>
            <person name="Heitman J."/>
            <person name="Gow N.A."/>
            <person name="Lorenz M.C."/>
            <person name="Birren B.W."/>
            <person name="Kellis M."/>
            <person name="Cuomo C.A."/>
        </authorList>
    </citation>
    <scope>NUCLEOTIDE SEQUENCE [LARGE SCALE GENOMIC DNA]</scope>
    <source>
        <strain evidence="8">ATCC MYA-3404 / T1</strain>
    </source>
</reference>
<proteinExistence type="predicted"/>
<evidence type="ECO:0000256" key="6">
    <source>
        <dbReference type="SAM" id="Phobius"/>
    </source>
</evidence>
<evidence type="ECO:0000313" key="8">
    <source>
        <dbReference type="Proteomes" id="UP000002037"/>
    </source>
</evidence>
<feature type="region of interest" description="Disordered" evidence="5">
    <location>
        <begin position="199"/>
        <end position="221"/>
    </location>
</feature>